<evidence type="ECO:0000256" key="1">
    <source>
        <dbReference type="SAM" id="SignalP"/>
    </source>
</evidence>
<evidence type="ECO:0000313" key="2">
    <source>
        <dbReference type="EMBL" id="EYC45307.1"/>
    </source>
</evidence>
<organism evidence="2 3">
    <name type="scientific">Ancylostoma ceylanicum</name>
    <dbReference type="NCBI Taxonomy" id="53326"/>
    <lineage>
        <taxon>Eukaryota</taxon>
        <taxon>Metazoa</taxon>
        <taxon>Ecdysozoa</taxon>
        <taxon>Nematoda</taxon>
        <taxon>Chromadorea</taxon>
        <taxon>Rhabditida</taxon>
        <taxon>Rhabditina</taxon>
        <taxon>Rhabditomorpha</taxon>
        <taxon>Strongyloidea</taxon>
        <taxon>Ancylostomatidae</taxon>
        <taxon>Ancylostomatinae</taxon>
        <taxon>Ancylostoma</taxon>
    </lineage>
</organism>
<dbReference type="EMBL" id="JARK01000032">
    <property type="protein sequence ID" value="EYC45307.1"/>
    <property type="molecule type" value="Genomic_DNA"/>
</dbReference>
<proteinExistence type="predicted"/>
<name>A0A016X1A6_9BILA</name>
<evidence type="ECO:0000313" key="3">
    <source>
        <dbReference type="Proteomes" id="UP000024635"/>
    </source>
</evidence>
<reference evidence="3" key="1">
    <citation type="journal article" date="2015" name="Nat. Genet.">
        <title>The genome and transcriptome of the zoonotic hookworm Ancylostoma ceylanicum identify infection-specific gene families.</title>
        <authorList>
            <person name="Schwarz E.M."/>
            <person name="Hu Y."/>
            <person name="Antoshechkin I."/>
            <person name="Miller M.M."/>
            <person name="Sternberg P.W."/>
            <person name="Aroian R.V."/>
        </authorList>
    </citation>
    <scope>NUCLEOTIDE SEQUENCE</scope>
    <source>
        <strain evidence="3">HY135</strain>
    </source>
</reference>
<dbReference type="Proteomes" id="UP000024635">
    <property type="component" value="Unassembled WGS sequence"/>
</dbReference>
<comment type="caution">
    <text evidence="2">The sequence shown here is derived from an EMBL/GenBank/DDBJ whole genome shotgun (WGS) entry which is preliminary data.</text>
</comment>
<protein>
    <submittedName>
        <fullName evidence="2">Uncharacterized protein</fullName>
    </submittedName>
</protein>
<keyword evidence="1" id="KW-0732">Signal</keyword>
<keyword evidence="3" id="KW-1185">Reference proteome</keyword>
<dbReference type="AlphaFoldDB" id="A0A016X1A6"/>
<sequence>MILRLGTIFFLLCILTISVAFRWKRDFMYVSDVNGTDADCFQRCNSKFQHDFEYSFNMSATVFYDFPFHPLVLDHNTFLLYCKLAEQRTKCYVEQCKDTSADTVFSPSNFICSFKRTHFTEVRQCLADAEPITFLKDFLKKSDHRVGGLPVVRFTFRGVQSLTALVQRWSFRRITCPAHLILLNLAYTAASLIFDC</sequence>
<gene>
    <name evidence="2" type="primary">Acey_s0432.g1350</name>
    <name evidence="2" type="synonym">Acey-Y81G3A.4</name>
    <name evidence="2" type="ORF">Y032_0432g1350</name>
</gene>
<dbReference type="PANTHER" id="PTHR36944">
    <property type="entry name" value="PROTEIN CBG02791-RELATED"/>
    <property type="match status" value="1"/>
</dbReference>
<dbReference type="PANTHER" id="PTHR36944:SF2">
    <property type="entry name" value="CPG4 DOMAIN-CONTAINING PROTEIN"/>
    <property type="match status" value="1"/>
</dbReference>
<feature type="chain" id="PRO_5001491454" evidence="1">
    <location>
        <begin position="21"/>
        <end position="196"/>
    </location>
</feature>
<feature type="signal peptide" evidence="1">
    <location>
        <begin position="1"/>
        <end position="20"/>
    </location>
</feature>
<dbReference type="OrthoDB" id="5791831at2759"/>
<accession>A0A016X1A6</accession>